<dbReference type="PANTHER" id="PTHR43464:SF19">
    <property type="entry name" value="UBIQUINONE BIOSYNTHESIS O-METHYLTRANSFERASE, MITOCHONDRIAL"/>
    <property type="match status" value="1"/>
</dbReference>
<dbReference type="SUPFAM" id="SSF53335">
    <property type="entry name" value="S-adenosyl-L-methionine-dependent methyltransferases"/>
    <property type="match status" value="1"/>
</dbReference>
<dbReference type="CDD" id="cd02440">
    <property type="entry name" value="AdoMet_MTases"/>
    <property type="match status" value="1"/>
</dbReference>
<dbReference type="GO" id="GO:0032259">
    <property type="term" value="P:methylation"/>
    <property type="evidence" value="ECO:0007669"/>
    <property type="project" value="UniProtKB-KW"/>
</dbReference>
<dbReference type="PANTHER" id="PTHR43464">
    <property type="entry name" value="METHYLTRANSFERASE"/>
    <property type="match status" value="1"/>
</dbReference>
<reference evidence="5 6" key="1">
    <citation type="submission" date="2019-06" db="EMBL/GenBank/DDBJ databases">
        <title>Sequencing the genomes of 1000 actinobacteria strains.</title>
        <authorList>
            <person name="Klenk H.-P."/>
        </authorList>
    </citation>
    <scope>NUCLEOTIDE SEQUENCE [LARGE SCALE GENOMIC DNA]</scope>
    <source>
        <strain evidence="5 6">DSM 20169</strain>
    </source>
</reference>
<dbReference type="RefSeq" id="WP_141871617.1">
    <property type="nucleotide sequence ID" value="NZ_VFOX01000001.1"/>
</dbReference>
<dbReference type="OrthoDB" id="9800454at2"/>
<dbReference type="Pfam" id="PF13649">
    <property type="entry name" value="Methyltransf_25"/>
    <property type="match status" value="1"/>
</dbReference>
<dbReference type="InterPro" id="IPR029063">
    <property type="entry name" value="SAM-dependent_MTases_sf"/>
</dbReference>
<evidence type="ECO:0000259" key="4">
    <source>
        <dbReference type="Pfam" id="PF13649"/>
    </source>
</evidence>
<evidence type="ECO:0000256" key="2">
    <source>
        <dbReference type="ARBA" id="ARBA00022679"/>
    </source>
</evidence>
<dbReference type="Gene3D" id="3.40.50.150">
    <property type="entry name" value="Vaccinia Virus protein VP39"/>
    <property type="match status" value="1"/>
</dbReference>
<dbReference type="InterPro" id="IPR041698">
    <property type="entry name" value="Methyltransf_25"/>
</dbReference>
<dbReference type="NCBIfam" id="NF004851">
    <property type="entry name" value="PRK06202.1"/>
    <property type="match status" value="1"/>
</dbReference>
<comment type="caution">
    <text evidence="5">The sequence shown here is derived from an EMBL/GenBank/DDBJ whole genome shotgun (WGS) entry which is preliminary data.</text>
</comment>
<keyword evidence="3" id="KW-0949">S-adenosyl-L-methionine</keyword>
<evidence type="ECO:0000313" key="6">
    <source>
        <dbReference type="Proteomes" id="UP000317209"/>
    </source>
</evidence>
<protein>
    <submittedName>
        <fullName evidence="5">Methyltransferase family protein</fullName>
    </submittedName>
</protein>
<organism evidence="5 6">
    <name type="scientific">Microbacterium saperdae</name>
    <dbReference type="NCBI Taxonomy" id="69368"/>
    <lineage>
        <taxon>Bacteria</taxon>
        <taxon>Bacillati</taxon>
        <taxon>Actinomycetota</taxon>
        <taxon>Actinomycetes</taxon>
        <taxon>Micrococcales</taxon>
        <taxon>Microbacteriaceae</taxon>
        <taxon>Microbacterium</taxon>
    </lineage>
</organism>
<dbReference type="GO" id="GO:0008168">
    <property type="term" value="F:methyltransferase activity"/>
    <property type="evidence" value="ECO:0007669"/>
    <property type="project" value="UniProtKB-KW"/>
</dbReference>
<sequence length="240" mass="26268">MGPDLSARAVDARELMDEPDADERMLGLTYDRFRLVNALVSRPGGVYRRDIRARARRGRIRILDVGAGGGDLCRDLARRLRRDGLAADITALDADERAIRWAAAHDDGAGIGYRCALADELVGEGAQFDVVLSNHVLHHLSAAELSQLLHDTRTLVGESGVVVHHDIARAGAAYALFRAATAPFARTVLAGTFIREDGLISIRRSYTREELAAAAPEGWSVRARAPFRLELRWEPGDARP</sequence>
<evidence type="ECO:0000256" key="1">
    <source>
        <dbReference type="ARBA" id="ARBA00022603"/>
    </source>
</evidence>
<dbReference type="EMBL" id="VFOX01000001">
    <property type="protein sequence ID" value="TQL85687.1"/>
    <property type="molecule type" value="Genomic_DNA"/>
</dbReference>
<dbReference type="AlphaFoldDB" id="A0A543BLH4"/>
<evidence type="ECO:0000313" key="5">
    <source>
        <dbReference type="EMBL" id="TQL85687.1"/>
    </source>
</evidence>
<dbReference type="Proteomes" id="UP000317209">
    <property type="component" value="Unassembled WGS sequence"/>
</dbReference>
<proteinExistence type="predicted"/>
<keyword evidence="6" id="KW-1185">Reference proteome</keyword>
<keyword evidence="1 5" id="KW-0489">Methyltransferase</keyword>
<gene>
    <name evidence="5" type="ORF">FB560_1318</name>
</gene>
<feature type="domain" description="Methyltransferase" evidence="4">
    <location>
        <begin position="62"/>
        <end position="158"/>
    </location>
</feature>
<accession>A0A543BLH4</accession>
<keyword evidence="2 5" id="KW-0808">Transferase</keyword>
<evidence type="ECO:0000256" key="3">
    <source>
        <dbReference type="ARBA" id="ARBA00022691"/>
    </source>
</evidence>
<name>A0A543BLH4_9MICO</name>